<dbReference type="GO" id="GO:0032543">
    <property type="term" value="P:mitochondrial translation"/>
    <property type="evidence" value="ECO:0007669"/>
    <property type="project" value="TreeGrafter"/>
</dbReference>
<dbReference type="GO" id="GO:0005525">
    <property type="term" value="F:GTP binding"/>
    <property type="evidence" value="ECO:0007669"/>
    <property type="project" value="UniProtKB-KW"/>
</dbReference>
<dbReference type="GO" id="GO:0003924">
    <property type="term" value="F:GTPase activity"/>
    <property type="evidence" value="ECO:0007669"/>
    <property type="project" value="TreeGrafter"/>
</dbReference>
<protein>
    <submittedName>
        <fullName evidence="4">Uncharacterized protein</fullName>
    </submittedName>
</protein>
<keyword evidence="2" id="KW-0648">Protein biosynthesis</keyword>
<dbReference type="EMBL" id="JADCTT010000001">
    <property type="protein sequence ID" value="KAF9759431.1"/>
    <property type="molecule type" value="Genomic_DNA"/>
</dbReference>
<dbReference type="Proteomes" id="UP000616885">
    <property type="component" value="Unassembled WGS sequence"/>
</dbReference>
<evidence type="ECO:0000256" key="1">
    <source>
        <dbReference type="ARBA" id="ARBA00022741"/>
    </source>
</evidence>
<name>A0A8H7NP97_BIOOC</name>
<keyword evidence="1" id="KW-0547">Nucleotide-binding</keyword>
<dbReference type="AlphaFoldDB" id="A0A8H7NP97"/>
<evidence type="ECO:0000313" key="4">
    <source>
        <dbReference type="EMBL" id="KAF9759431.1"/>
    </source>
</evidence>
<dbReference type="Gene3D" id="3.40.50.300">
    <property type="entry name" value="P-loop containing nucleotide triphosphate hydrolases"/>
    <property type="match status" value="1"/>
</dbReference>
<reference evidence="4" key="1">
    <citation type="submission" date="2020-10" db="EMBL/GenBank/DDBJ databases">
        <title>High-Quality Genome Resource of Clonostachys rosea strain S41 by Oxford Nanopore Long-Read Sequencing.</title>
        <authorList>
            <person name="Wang H."/>
        </authorList>
    </citation>
    <scope>NUCLEOTIDE SEQUENCE</scope>
    <source>
        <strain evidence="4">S41</strain>
    </source>
</reference>
<sequence>MEVGSRLKGWPLVCQIPWWEKEEFVGVIDIVDRVGYRWKSEREKVQYDTAALKEHLGSSNRGLLEEIELARQHLVEGLADFDDAVMEEFLAETEDISASLLKQAIRRAIREGDGSVIPVFAGSSFRHIGVEPLMDAIVDYLPNPAERPDADVRLGATKRKLRETLQEKDKKGSKAIVASVASVFKVF</sequence>
<dbReference type="PANTHER" id="PTHR43261">
    <property type="entry name" value="TRANSLATION ELONGATION FACTOR G-RELATED"/>
    <property type="match status" value="1"/>
</dbReference>
<gene>
    <name evidence="4" type="ORF">IM811_001125</name>
</gene>
<dbReference type="InterPro" id="IPR027417">
    <property type="entry name" value="P-loop_NTPase"/>
</dbReference>
<keyword evidence="3" id="KW-0342">GTP-binding</keyword>
<dbReference type="SUPFAM" id="SSF52540">
    <property type="entry name" value="P-loop containing nucleoside triphosphate hydrolases"/>
    <property type="match status" value="1"/>
</dbReference>
<evidence type="ECO:0000256" key="3">
    <source>
        <dbReference type="ARBA" id="ARBA00023134"/>
    </source>
</evidence>
<organism evidence="4 5">
    <name type="scientific">Bionectria ochroleuca</name>
    <name type="common">Gliocladium roseum</name>
    <dbReference type="NCBI Taxonomy" id="29856"/>
    <lineage>
        <taxon>Eukaryota</taxon>
        <taxon>Fungi</taxon>
        <taxon>Dikarya</taxon>
        <taxon>Ascomycota</taxon>
        <taxon>Pezizomycotina</taxon>
        <taxon>Sordariomycetes</taxon>
        <taxon>Hypocreomycetidae</taxon>
        <taxon>Hypocreales</taxon>
        <taxon>Bionectriaceae</taxon>
        <taxon>Clonostachys</taxon>
    </lineage>
</organism>
<dbReference type="PANTHER" id="PTHR43261:SF1">
    <property type="entry name" value="RIBOSOME-RELEASING FACTOR 2, MITOCHONDRIAL"/>
    <property type="match status" value="1"/>
</dbReference>
<dbReference type="GO" id="GO:0032790">
    <property type="term" value="P:ribosome disassembly"/>
    <property type="evidence" value="ECO:0007669"/>
    <property type="project" value="TreeGrafter"/>
</dbReference>
<comment type="caution">
    <text evidence="4">The sequence shown here is derived from an EMBL/GenBank/DDBJ whole genome shotgun (WGS) entry which is preliminary data.</text>
</comment>
<dbReference type="GO" id="GO:0005739">
    <property type="term" value="C:mitochondrion"/>
    <property type="evidence" value="ECO:0007669"/>
    <property type="project" value="TreeGrafter"/>
</dbReference>
<evidence type="ECO:0000313" key="5">
    <source>
        <dbReference type="Proteomes" id="UP000616885"/>
    </source>
</evidence>
<evidence type="ECO:0000256" key="2">
    <source>
        <dbReference type="ARBA" id="ARBA00022917"/>
    </source>
</evidence>
<proteinExistence type="predicted"/>
<accession>A0A8H7NP97</accession>